<dbReference type="EMBL" id="JAGPUO010000006">
    <property type="protein sequence ID" value="KAG5662124.1"/>
    <property type="molecule type" value="Genomic_DNA"/>
</dbReference>
<evidence type="ECO:0000313" key="4">
    <source>
        <dbReference type="Proteomes" id="UP000782241"/>
    </source>
</evidence>
<proteinExistence type="predicted"/>
<evidence type="ECO:0000259" key="2">
    <source>
        <dbReference type="Pfam" id="PF24803"/>
    </source>
</evidence>
<keyword evidence="1" id="KW-0472">Membrane</keyword>
<gene>
    <name evidence="3" type="ORF">KAF25_004363</name>
</gene>
<protein>
    <recommendedName>
        <fullName evidence="2">DUF7704 domain-containing protein</fullName>
    </recommendedName>
</protein>
<feature type="transmembrane region" description="Helical" evidence="1">
    <location>
        <begin position="53"/>
        <end position="73"/>
    </location>
</feature>
<dbReference type="PANTHER" id="PTHR37019:SF1">
    <property type="entry name" value="EXPERA DOMAIN-CONTAINING PROTEIN"/>
    <property type="match status" value="1"/>
</dbReference>
<evidence type="ECO:0000256" key="1">
    <source>
        <dbReference type="SAM" id="Phobius"/>
    </source>
</evidence>
<dbReference type="InterPro" id="IPR056121">
    <property type="entry name" value="DUF7704"/>
</dbReference>
<dbReference type="Proteomes" id="UP000782241">
    <property type="component" value="Unassembled WGS sequence"/>
</dbReference>
<sequence length="237" mass="27890">MSQVKIHNLYRIWFTWVDPLVLIPTVYSLIFTPEFMLDGLIPSSMSPYNPDQAFLFHQLAASYLFIGIMLGVVLRMSSDIQVWRVIIGAVLLVDITILVSVTASMKQQGRFELSQFRWQDWATYTPQFQLITTAIMVSEPTQPQPEIHDHQIHPGLIFSIERLRQGLEWWYGRNNFTVFGDIMQLTVRVHILDPENLVERLQQDNYLRRECLEKVPRLVSENIKANHWYQIQPFDRE</sequence>
<dbReference type="Pfam" id="PF24803">
    <property type="entry name" value="DUF7704"/>
    <property type="match status" value="1"/>
</dbReference>
<name>A0A9P7H4I4_9HYPO</name>
<feature type="transmembrane region" description="Helical" evidence="1">
    <location>
        <begin position="85"/>
        <end position="105"/>
    </location>
</feature>
<keyword evidence="4" id="KW-1185">Reference proteome</keyword>
<comment type="caution">
    <text evidence="3">The sequence shown here is derived from an EMBL/GenBank/DDBJ whole genome shotgun (WGS) entry which is preliminary data.</text>
</comment>
<reference evidence="3" key="1">
    <citation type="submission" date="2021-04" db="EMBL/GenBank/DDBJ databases">
        <title>Draft genome of Fusarium avenaceum strain F156N33, isolated from an atmospheric sample in Virginia.</title>
        <authorList>
            <person name="Yang S."/>
            <person name="Vinatzer B.A."/>
            <person name="Coleman J."/>
        </authorList>
    </citation>
    <scope>NUCLEOTIDE SEQUENCE</scope>
    <source>
        <strain evidence="3">F156N33</strain>
    </source>
</reference>
<accession>A0A9P7H4I4</accession>
<organism evidence="3 4">
    <name type="scientific">Fusarium avenaceum</name>
    <dbReference type="NCBI Taxonomy" id="40199"/>
    <lineage>
        <taxon>Eukaryota</taxon>
        <taxon>Fungi</taxon>
        <taxon>Dikarya</taxon>
        <taxon>Ascomycota</taxon>
        <taxon>Pezizomycotina</taxon>
        <taxon>Sordariomycetes</taxon>
        <taxon>Hypocreomycetidae</taxon>
        <taxon>Hypocreales</taxon>
        <taxon>Nectriaceae</taxon>
        <taxon>Fusarium</taxon>
        <taxon>Fusarium tricinctum species complex</taxon>
    </lineage>
</organism>
<keyword evidence="1" id="KW-1133">Transmembrane helix</keyword>
<feature type="domain" description="DUF7704" evidence="2">
    <location>
        <begin position="6"/>
        <end position="122"/>
    </location>
</feature>
<evidence type="ECO:0000313" key="3">
    <source>
        <dbReference type="EMBL" id="KAG5662124.1"/>
    </source>
</evidence>
<dbReference type="PANTHER" id="PTHR37019">
    <property type="entry name" value="CHROMOSOME 1, WHOLE GENOME SHOTGUN SEQUENCE"/>
    <property type="match status" value="1"/>
</dbReference>
<feature type="transmembrane region" description="Helical" evidence="1">
    <location>
        <begin position="12"/>
        <end position="33"/>
    </location>
</feature>
<keyword evidence="1" id="KW-0812">Transmembrane</keyword>
<dbReference type="AlphaFoldDB" id="A0A9P7H4I4"/>